<feature type="region of interest" description="Disordered" evidence="1">
    <location>
        <begin position="802"/>
        <end position="850"/>
    </location>
</feature>
<feature type="compositionally biased region" description="Low complexity" evidence="1">
    <location>
        <begin position="730"/>
        <end position="742"/>
    </location>
</feature>
<comment type="caution">
    <text evidence="2">The sequence shown here is derived from an EMBL/GenBank/DDBJ whole genome shotgun (WGS) entry which is preliminary data.</text>
</comment>
<dbReference type="VEuPathDB" id="CryptoDB:GNI_035360"/>
<dbReference type="Proteomes" id="UP000019763">
    <property type="component" value="Unassembled WGS sequence"/>
</dbReference>
<accession>A0A023BAX2</accession>
<dbReference type="GeneID" id="22911393"/>
<evidence type="ECO:0000313" key="3">
    <source>
        <dbReference type="Proteomes" id="UP000019763"/>
    </source>
</evidence>
<proteinExistence type="predicted"/>
<name>A0A023BAX2_GRENI</name>
<dbReference type="RefSeq" id="XP_011129273.1">
    <property type="nucleotide sequence ID" value="XM_011130971.1"/>
</dbReference>
<feature type="compositionally biased region" description="Low complexity" evidence="1">
    <location>
        <begin position="435"/>
        <end position="448"/>
    </location>
</feature>
<gene>
    <name evidence="2" type="ORF">GNI_035360</name>
</gene>
<keyword evidence="3" id="KW-1185">Reference proteome</keyword>
<dbReference type="EMBL" id="AFNH02000271">
    <property type="protein sequence ID" value="EZG78506.1"/>
    <property type="molecule type" value="Genomic_DNA"/>
</dbReference>
<feature type="region of interest" description="Disordered" evidence="1">
    <location>
        <begin position="719"/>
        <end position="784"/>
    </location>
</feature>
<reference evidence="2" key="1">
    <citation type="submission" date="2013-12" db="EMBL/GenBank/DDBJ databases">
        <authorList>
            <person name="Omoto C.K."/>
            <person name="Sibley D."/>
            <person name="Venepally P."/>
            <person name="Hadjithomas M."/>
            <person name="Karamycheva S."/>
            <person name="Brunk B."/>
            <person name="Roos D."/>
            <person name="Caler E."/>
            <person name="Lorenzi H."/>
        </authorList>
    </citation>
    <scope>NUCLEOTIDE SEQUENCE</scope>
</reference>
<sequence length="1030" mass="112784">MPELNAVHNQRLAQPAGSDTEVASYARARALWKEAVMTRDDLPSYERLLTQDRFMSVPLGEGVTSWWRDTVDHIHSTTERVARDYNALTRVLNDTYCSHRFCMGAAEAAKFHVQQIEARANFQRARYGPQSDLSACQRALDDMYEYLELVMSRDAEVTKLADDVFDEWEVVMNIMRNLIKVDQATHEAAVKGESQSRANELLAQAAVPHYTIPGYAPLDLPDEVDKSLCGNVPSFKDFYHSKYGKYKLGGDNYVLIEKPHGTEPFIAHLDCWPMFPEPFEGFKRRRSGSKPTKPFSLEVMETFGSIVEGVRKCFNVDLGNFGIDYFVPSPAVDESNVPASLELAGSGDQVFSDQSSLEPMTPTQAAPKEVVPTQVAPKEVVPTQAVPKEVVPTQVVPKQPPMAYVTIEQEVSDAIKAASARSAPESVRTPMSGSGARNNGANKNATAKGGVGAEARVDGNVVSTGADGLSRILGWGQSALSFVKSHFVEEEPKRLRREKMNRERGVEPGAAARGRGGSLFPPGLKAYKFKLGGEAEPVDLQAVYGFRKDVNLYPGQTARSGALCLGEVKRVNADEDSPSNRPEPIVRYNQTVGLVPTRALKHAEFWGYGGKEQSDEEWPKVTLRQLRWLRLFYHSPYVYGIEREEEEEATVLDPWTGESVPVSKYQDYNTELRHRAEANMVPPAANRSAANRSVVNQPANDGAANNGAATTLGTTTVLSAPVRSPGQTGSAAASPAAPASPAHIRSPRKVDESSRARCIPKTELPVFAPPPQNSAATSTYNPGPGVRPVPDIPRLKFDPPSDTTPVQGTPFQSTTAQMPNGPVQQRRSHTCAAGGYSPPEPQMQERQMQERQMQERQMQERQMQERQMHGRQMRGRQMPAPQMHGRAGHHTTNAYDRGAAPVYDRSYSGYGSPAIPGMPVAGSPSHAYPPSPSYAASSYAPFSYAGPSYTTSSPSYASPSYVGPAYGGPSYSSHSYPDPAVASYPINLPPEVYRQPGTGLPVYAPVSRPGHKVDYYSEAKRLGIRTIEHI</sequence>
<organism evidence="2 3">
    <name type="scientific">Gregarina niphandrodes</name>
    <name type="common">Septate eugregarine</name>
    <dbReference type="NCBI Taxonomy" id="110365"/>
    <lineage>
        <taxon>Eukaryota</taxon>
        <taxon>Sar</taxon>
        <taxon>Alveolata</taxon>
        <taxon>Apicomplexa</taxon>
        <taxon>Conoidasida</taxon>
        <taxon>Gregarinasina</taxon>
        <taxon>Eugregarinorida</taxon>
        <taxon>Gregarinidae</taxon>
        <taxon>Gregarina</taxon>
    </lineage>
</organism>
<evidence type="ECO:0000313" key="2">
    <source>
        <dbReference type="EMBL" id="EZG78506.1"/>
    </source>
</evidence>
<protein>
    <submittedName>
        <fullName evidence="2">Uncharacterized protein</fullName>
    </submittedName>
</protein>
<feature type="region of interest" description="Disordered" evidence="1">
    <location>
        <begin position="420"/>
        <end position="449"/>
    </location>
</feature>
<dbReference type="AlphaFoldDB" id="A0A023BAX2"/>
<evidence type="ECO:0000256" key="1">
    <source>
        <dbReference type="SAM" id="MobiDB-lite"/>
    </source>
</evidence>
<feature type="compositionally biased region" description="Polar residues" evidence="1">
    <location>
        <begin position="802"/>
        <end position="825"/>
    </location>
</feature>